<name>A0A6C0HBV2_9ZZZZ</name>
<evidence type="ECO:0000313" key="1">
    <source>
        <dbReference type="EMBL" id="QHT77686.1"/>
    </source>
</evidence>
<sequence>MILILSILFLFLAIYFLLYKTQEGYYSSYSQNSEVDGVVTQHGNSYINDIANTSKLYIDGNSYVTGNSYIDGNTFTTNGNTNVNYRYNKDNLDITYHPDATTLLNNSTNYSLLSDTITTYDASGNQILVPKDIEGPTIYYEPGSFKFGASTYVPNYADSIYLSKTTGEANTGKYMDTASIMGGQCEYYKDSPIKLEEVCNATRPDKCASMSCCVLLGGSKCVAGNESGPIMKSNFADIFVKNRDFYYYHGKCYGNCPH</sequence>
<dbReference type="AlphaFoldDB" id="A0A6C0HBV2"/>
<dbReference type="EMBL" id="MN739920">
    <property type="protein sequence ID" value="QHT77686.1"/>
    <property type="molecule type" value="Genomic_DNA"/>
</dbReference>
<protein>
    <submittedName>
        <fullName evidence="1">Uncharacterized protein</fullName>
    </submittedName>
</protein>
<organism evidence="1">
    <name type="scientific">viral metagenome</name>
    <dbReference type="NCBI Taxonomy" id="1070528"/>
    <lineage>
        <taxon>unclassified sequences</taxon>
        <taxon>metagenomes</taxon>
        <taxon>organismal metagenomes</taxon>
    </lineage>
</organism>
<reference evidence="1" key="1">
    <citation type="journal article" date="2020" name="Nature">
        <title>Giant virus diversity and host interactions through global metagenomics.</title>
        <authorList>
            <person name="Schulz F."/>
            <person name="Roux S."/>
            <person name="Paez-Espino D."/>
            <person name="Jungbluth S."/>
            <person name="Walsh D.A."/>
            <person name="Denef V.J."/>
            <person name="McMahon K.D."/>
            <person name="Konstantinidis K.T."/>
            <person name="Eloe-Fadrosh E.A."/>
            <person name="Kyrpides N.C."/>
            <person name="Woyke T."/>
        </authorList>
    </citation>
    <scope>NUCLEOTIDE SEQUENCE</scope>
    <source>
        <strain evidence="1">GVMAG-M-3300023179-90</strain>
    </source>
</reference>
<proteinExistence type="predicted"/>
<accession>A0A6C0HBV2</accession>